<sequence length="37" mass="4152">MVFNHGKSFIGSLTLQVLSGPSKISHEKQIDKLNKIR</sequence>
<dbReference type="EMBL" id="ATNM01000152">
    <property type="protein sequence ID" value="EPR66297.1"/>
    <property type="molecule type" value="Genomic_DNA"/>
</dbReference>
<proteinExistence type="predicted"/>
<reference evidence="1 2" key="1">
    <citation type="journal article" date="2013" name="Genome Announc.">
        <title>Draft Genome Sequence of Cyclobacterium qasimii Strain M12-11BT, Isolated from Arctic Marine Sediment.</title>
        <authorList>
            <person name="Shivaji S."/>
            <person name="Ara S."/>
            <person name="Singh A."/>
            <person name="Kumar Pinnaka A."/>
        </authorList>
    </citation>
    <scope>NUCLEOTIDE SEQUENCE [LARGE SCALE GENOMIC DNA]</scope>
    <source>
        <strain evidence="1 2">M12-11B</strain>
    </source>
</reference>
<dbReference type="Proteomes" id="UP000014974">
    <property type="component" value="Unassembled WGS sequence"/>
</dbReference>
<protein>
    <submittedName>
        <fullName evidence="1">Uncharacterized protein</fullName>
    </submittedName>
</protein>
<accession>S7V9R0</accession>
<organism evidence="1 2">
    <name type="scientific">Cyclobacterium qasimii M12-11B</name>
    <dbReference type="NCBI Taxonomy" id="641524"/>
    <lineage>
        <taxon>Bacteria</taxon>
        <taxon>Pseudomonadati</taxon>
        <taxon>Bacteroidota</taxon>
        <taxon>Cytophagia</taxon>
        <taxon>Cytophagales</taxon>
        <taxon>Cyclobacteriaceae</taxon>
        <taxon>Cyclobacterium</taxon>
    </lineage>
</organism>
<name>S7V9R0_9BACT</name>
<evidence type="ECO:0000313" key="2">
    <source>
        <dbReference type="Proteomes" id="UP000014974"/>
    </source>
</evidence>
<gene>
    <name evidence="1" type="ORF">ADICYQ_4700</name>
</gene>
<evidence type="ECO:0000313" key="1">
    <source>
        <dbReference type="EMBL" id="EPR66297.1"/>
    </source>
</evidence>
<dbReference type="AlphaFoldDB" id="S7V9R0"/>
<comment type="caution">
    <text evidence="1">The sequence shown here is derived from an EMBL/GenBank/DDBJ whole genome shotgun (WGS) entry which is preliminary data.</text>
</comment>